<accession>A0A316A1X3</accession>
<evidence type="ECO:0000256" key="3">
    <source>
        <dbReference type="ARBA" id="ARBA00022989"/>
    </source>
</evidence>
<evidence type="ECO:0000259" key="7">
    <source>
        <dbReference type="Pfam" id="PF01957"/>
    </source>
</evidence>
<evidence type="ECO:0000256" key="5">
    <source>
        <dbReference type="SAM" id="MobiDB-lite"/>
    </source>
</evidence>
<dbReference type="PANTHER" id="PTHR33507">
    <property type="entry name" value="INNER MEMBRANE PROTEIN YBBJ"/>
    <property type="match status" value="1"/>
</dbReference>
<evidence type="ECO:0000256" key="1">
    <source>
        <dbReference type="ARBA" id="ARBA00004141"/>
    </source>
</evidence>
<protein>
    <submittedName>
        <fullName evidence="8">Membrane protein implicated in regulation of membrane protease activity</fullName>
    </submittedName>
</protein>
<dbReference type="InterPro" id="IPR002810">
    <property type="entry name" value="NfeD-like_C"/>
</dbReference>
<feature type="domain" description="NfeD-like C-terminal" evidence="7">
    <location>
        <begin position="86"/>
        <end position="139"/>
    </location>
</feature>
<keyword evidence="8" id="KW-0645">Protease</keyword>
<comment type="caution">
    <text evidence="8">The sequence shown here is derived from an EMBL/GenBank/DDBJ whole genome shotgun (WGS) entry which is preliminary data.</text>
</comment>
<dbReference type="RefSeq" id="WP_109775586.1">
    <property type="nucleotide sequence ID" value="NZ_QGDQ01000022.1"/>
</dbReference>
<feature type="region of interest" description="Disordered" evidence="5">
    <location>
        <begin position="142"/>
        <end position="174"/>
    </location>
</feature>
<keyword evidence="8" id="KW-0378">Hydrolase</keyword>
<proteinExistence type="predicted"/>
<keyword evidence="2 6" id="KW-0812">Transmembrane</keyword>
<evidence type="ECO:0000313" key="8">
    <source>
        <dbReference type="EMBL" id="PWJ50704.1"/>
    </source>
</evidence>
<reference evidence="8 9" key="1">
    <citation type="submission" date="2018-03" db="EMBL/GenBank/DDBJ databases">
        <title>Genomic Encyclopedia of Archaeal and Bacterial Type Strains, Phase II (KMG-II): from individual species to whole genera.</title>
        <authorList>
            <person name="Goeker M."/>
        </authorList>
    </citation>
    <scope>NUCLEOTIDE SEQUENCE [LARGE SCALE GENOMIC DNA]</scope>
    <source>
        <strain evidence="8 9">DSM 44889</strain>
    </source>
</reference>
<dbReference type="AlphaFoldDB" id="A0A316A1X3"/>
<gene>
    <name evidence="8" type="ORF">BXY45_12280</name>
</gene>
<evidence type="ECO:0000313" key="9">
    <source>
        <dbReference type="Proteomes" id="UP000245469"/>
    </source>
</evidence>
<keyword evidence="9" id="KW-1185">Reference proteome</keyword>
<evidence type="ECO:0000256" key="2">
    <source>
        <dbReference type="ARBA" id="ARBA00022692"/>
    </source>
</evidence>
<dbReference type="InterPro" id="IPR052165">
    <property type="entry name" value="Membrane_assoc_protease"/>
</dbReference>
<organism evidence="8 9">
    <name type="scientific">Quadrisphaera granulorum</name>
    <dbReference type="NCBI Taxonomy" id="317664"/>
    <lineage>
        <taxon>Bacteria</taxon>
        <taxon>Bacillati</taxon>
        <taxon>Actinomycetota</taxon>
        <taxon>Actinomycetes</taxon>
        <taxon>Kineosporiales</taxon>
        <taxon>Kineosporiaceae</taxon>
        <taxon>Quadrisphaera</taxon>
    </lineage>
</organism>
<keyword evidence="4 6" id="KW-0472">Membrane</keyword>
<keyword evidence="3 6" id="KW-1133">Transmembrane helix</keyword>
<evidence type="ECO:0000256" key="4">
    <source>
        <dbReference type="ARBA" id="ARBA00023136"/>
    </source>
</evidence>
<dbReference type="PANTHER" id="PTHR33507:SF3">
    <property type="entry name" value="INNER MEMBRANE PROTEIN YBBJ"/>
    <property type="match status" value="1"/>
</dbReference>
<dbReference type="OrthoDB" id="9792945at2"/>
<evidence type="ECO:0000256" key="6">
    <source>
        <dbReference type="SAM" id="Phobius"/>
    </source>
</evidence>
<sequence length="174" mass="17428">MAALWWVIGAFVLAGLEVFALNLVFGTLVVGALAGALAALLGGDFTVQAITASVVSLVGLAVVRPVLVKRFKVEGRFTATGTAGNVGRPARVLAEVSELGGRVKLQGEEWSARSADPAAVFPEGATVHVVAIDGATAVVAAPATNTHPPTNASTDLPTDPAAGSSPSAPRPPEG</sequence>
<comment type="subcellular location">
    <subcellularLocation>
        <location evidence="1">Membrane</location>
        <topology evidence="1">Multi-pass membrane protein</topology>
    </subcellularLocation>
</comment>
<dbReference type="Proteomes" id="UP000245469">
    <property type="component" value="Unassembled WGS sequence"/>
</dbReference>
<dbReference type="EMBL" id="QGDQ01000022">
    <property type="protein sequence ID" value="PWJ50704.1"/>
    <property type="molecule type" value="Genomic_DNA"/>
</dbReference>
<dbReference type="Pfam" id="PF01957">
    <property type="entry name" value="NfeD"/>
    <property type="match status" value="1"/>
</dbReference>
<name>A0A316A1X3_9ACTN</name>
<dbReference type="GO" id="GO:0006508">
    <property type="term" value="P:proteolysis"/>
    <property type="evidence" value="ECO:0007669"/>
    <property type="project" value="UniProtKB-KW"/>
</dbReference>
<dbReference type="GO" id="GO:0005886">
    <property type="term" value="C:plasma membrane"/>
    <property type="evidence" value="ECO:0007669"/>
    <property type="project" value="TreeGrafter"/>
</dbReference>
<dbReference type="Gene3D" id="2.40.50.140">
    <property type="entry name" value="Nucleic acid-binding proteins"/>
    <property type="match status" value="1"/>
</dbReference>
<feature type="transmembrane region" description="Helical" evidence="6">
    <location>
        <begin position="46"/>
        <end position="67"/>
    </location>
</feature>
<dbReference type="SUPFAM" id="SSF141322">
    <property type="entry name" value="NfeD domain-like"/>
    <property type="match status" value="1"/>
</dbReference>
<feature type="compositionally biased region" description="Low complexity" evidence="5">
    <location>
        <begin position="142"/>
        <end position="152"/>
    </location>
</feature>
<dbReference type="InterPro" id="IPR012340">
    <property type="entry name" value="NA-bd_OB-fold"/>
</dbReference>
<feature type="transmembrane region" description="Helical" evidence="6">
    <location>
        <begin position="7"/>
        <end position="40"/>
    </location>
</feature>
<dbReference type="GO" id="GO:0008233">
    <property type="term" value="F:peptidase activity"/>
    <property type="evidence" value="ECO:0007669"/>
    <property type="project" value="UniProtKB-KW"/>
</dbReference>